<reference evidence="1 2" key="1">
    <citation type="submission" date="2022-03" db="EMBL/GenBank/DDBJ databases">
        <title>Metagenome-assembled genomes from swine fecal metagenomes.</title>
        <authorList>
            <person name="Holman D.B."/>
            <person name="Kommadath A."/>
        </authorList>
    </citation>
    <scope>NUCLEOTIDE SEQUENCE [LARGE SCALE GENOMIC DNA]</scope>
    <source>
        <strain evidence="1">SUG147</strain>
    </source>
</reference>
<dbReference type="InterPro" id="IPR012334">
    <property type="entry name" value="Pectin_lyas_fold"/>
</dbReference>
<dbReference type="SUPFAM" id="SSF51126">
    <property type="entry name" value="Pectin lyase-like"/>
    <property type="match status" value="2"/>
</dbReference>
<evidence type="ECO:0000313" key="1">
    <source>
        <dbReference type="EMBL" id="MCI5756041.1"/>
    </source>
</evidence>
<accession>A0AAE3FGH9</accession>
<comment type="caution">
    <text evidence="1">The sequence shown here is derived from an EMBL/GenBank/DDBJ whole genome shotgun (WGS) entry which is preliminary data.</text>
</comment>
<dbReference type="AlphaFoldDB" id="A0AAE3FGH9"/>
<dbReference type="InterPro" id="IPR011050">
    <property type="entry name" value="Pectin_lyase_fold/virulence"/>
</dbReference>
<dbReference type="Gene3D" id="2.160.20.10">
    <property type="entry name" value="Single-stranded right-handed beta-helix, Pectin lyase-like"/>
    <property type="match status" value="2"/>
</dbReference>
<dbReference type="InterPro" id="IPR006626">
    <property type="entry name" value="PbH1"/>
</dbReference>
<sequence length="590" mass="65689">MEYRVTELAGMGICPDGTSDYTAKIGEAFSEDAENVVYRFGGGAYSFHASSGVKCEYSQSNTDVTQSEKTVSFLIKNRRNIVIDGNGSEFIFHGHLQPFTLDGCENITLRNFTIDWEKPIVSECRVIGKSCDYLDVFIDQQLFPCRVMNYSLYFDIGDGELSELTYGDHTVYEPETMTVAEGSSNVLRIKSVEQLSSDTFRLYNNEMLRRDRHPKLGDVIVLRHNKHIHAGIFAENCRNIVCENIVIHSAGEGFLFQFCENVTCRNVKILPNRRAGRLISCSRDYGIQVSACAGEAVIEGCSFHGLQDDPVNIHGIGVCLKKITGEKSLDGEFARSGICNFRHWAKKGQTLRFIDRRSMKYLGNAVVSSFTLVDMANFRIETEEPIPAAVHSVPSGAVAIENYSCSPEVVIRNNRFGSGRARGAVVMTPRRVLIEGNVFESAGAAIVIAGDALLWFAVGASDGVTVRKNTFTDACRLSDYQYGNAVISICPEIQKPIKKHCYHRNIKIEDNVFMTSDVPVLYAYSTENLRFAGNRIFRSGRRAENTGTEWLIRTDSCENADVGDNIINGDFPFPVLSSENCTFADTDIER</sequence>
<protein>
    <recommendedName>
        <fullName evidence="3">Right-handed parallel beta-helix repeat-containing protein</fullName>
    </recommendedName>
</protein>
<evidence type="ECO:0000313" key="2">
    <source>
        <dbReference type="Proteomes" id="UP001139365"/>
    </source>
</evidence>
<name>A0AAE3FGH9_9BACT</name>
<evidence type="ECO:0008006" key="3">
    <source>
        <dbReference type="Google" id="ProtNLM"/>
    </source>
</evidence>
<organism evidence="1 2">
    <name type="scientific">Candidatus Colimorpha enterica</name>
    <dbReference type="NCBI Taxonomy" id="3083063"/>
    <lineage>
        <taxon>Bacteria</taxon>
        <taxon>Pseudomonadati</taxon>
        <taxon>Bacteroidota</taxon>
        <taxon>Bacteroidia</taxon>
        <taxon>Bacteroidales</taxon>
        <taxon>Candidatus Colimorpha</taxon>
    </lineage>
</organism>
<gene>
    <name evidence="1" type="ORF">MR241_07085</name>
</gene>
<dbReference type="Proteomes" id="UP001139365">
    <property type="component" value="Unassembled WGS sequence"/>
</dbReference>
<dbReference type="SMART" id="SM00710">
    <property type="entry name" value="PbH1"/>
    <property type="match status" value="6"/>
</dbReference>
<dbReference type="EMBL" id="JALEMU010000114">
    <property type="protein sequence ID" value="MCI5756041.1"/>
    <property type="molecule type" value="Genomic_DNA"/>
</dbReference>
<proteinExistence type="predicted"/>